<keyword evidence="3" id="KW-1185">Reference proteome</keyword>
<feature type="compositionally biased region" description="Basic and acidic residues" evidence="1">
    <location>
        <begin position="1"/>
        <end position="10"/>
    </location>
</feature>
<comment type="caution">
    <text evidence="2">The sequence shown here is derived from an EMBL/GenBank/DDBJ whole genome shotgun (WGS) entry which is preliminary data.</text>
</comment>
<reference evidence="2 3" key="1">
    <citation type="submission" date="2020-08" db="EMBL/GenBank/DDBJ databases">
        <title>Genomic Encyclopedia of Type Strains, Phase IV (KMG-IV): sequencing the most valuable type-strain genomes for metagenomic binning, comparative biology and taxonomic classification.</title>
        <authorList>
            <person name="Goeker M."/>
        </authorList>
    </citation>
    <scope>NUCLEOTIDE SEQUENCE [LARGE SCALE GENOMIC DNA]</scope>
    <source>
        <strain evidence="2 3">DSM 25701</strain>
    </source>
</reference>
<proteinExistence type="predicted"/>
<organism evidence="2 3">
    <name type="scientific">Zhongshania antarctica</name>
    <dbReference type="NCBI Taxonomy" id="641702"/>
    <lineage>
        <taxon>Bacteria</taxon>
        <taxon>Pseudomonadati</taxon>
        <taxon>Pseudomonadota</taxon>
        <taxon>Gammaproteobacteria</taxon>
        <taxon>Cellvibrionales</taxon>
        <taxon>Spongiibacteraceae</taxon>
        <taxon>Zhongshania</taxon>
    </lineage>
</organism>
<sequence length="40" mass="4573">MSKEQKSNKETKKKPALSQKEKRQAKKSKASSRPDPFAKL</sequence>
<accession>A0A840R5L8</accession>
<evidence type="ECO:0000256" key="1">
    <source>
        <dbReference type="SAM" id="MobiDB-lite"/>
    </source>
</evidence>
<dbReference type="Proteomes" id="UP000536640">
    <property type="component" value="Unassembled WGS sequence"/>
</dbReference>
<feature type="region of interest" description="Disordered" evidence="1">
    <location>
        <begin position="1"/>
        <end position="40"/>
    </location>
</feature>
<dbReference type="AlphaFoldDB" id="A0A840R5L8"/>
<protein>
    <submittedName>
        <fullName evidence="2">Uncharacterized protein</fullName>
    </submittedName>
</protein>
<dbReference type="RefSeq" id="WP_264299238.1">
    <property type="nucleotide sequence ID" value="NZ_JACHHW010000005.1"/>
</dbReference>
<name>A0A840R5L8_9GAMM</name>
<dbReference type="EMBL" id="JACHHW010000005">
    <property type="protein sequence ID" value="MBB5187874.1"/>
    <property type="molecule type" value="Genomic_DNA"/>
</dbReference>
<evidence type="ECO:0000313" key="2">
    <source>
        <dbReference type="EMBL" id="MBB5187874.1"/>
    </source>
</evidence>
<evidence type="ECO:0000313" key="3">
    <source>
        <dbReference type="Proteomes" id="UP000536640"/>
    </source>
</evidence>
<gene>
    <name evidence="2" type="ORF">HNQ57_002152</name>
</gene>